<dbReference type="Proteomes" id="UP000484255">
    <property type="component" value="Unassembled WGS sequence"/>
</dbReference>
<dbReference type="RefSeq" id="WP_163459418.1">
    <property type="nucleotide sequence ID" value="NZ_JAAGOH010000034.1"/>
</dbReference>
<evidence type="ECO:0008006" key="3">
    <source>
        <dbReference type="Google" id="ProtNLM"/>
    </source>
</evidence>
<evidence type="ECO:0000313" key="1">
    <source>
        <dbReference type="EMBL" id="NDY93380.1"/>
    </source>
</evidence>
<protein>
    <recommendedName>
        <fullName evidence="3">TIGR02646 family protein</fullName>
    </recommendedName>
</protein>
<reference evidence="1 2" key="1">
    <citation type="submission" date="2020-02" db="EMBL/GenBank/DDBJ databases">
        <title>Ideonella bacterium strain TBM-1.</title>
        <authorList>
            <person name="Chen W.-M."/>
        </authorList>
    </citation>
    <scope>NUCLEOTIDE SEQUENCE [LARGE SCALE GENOMIC DNA]</scope>
    <source>
        <strain evidence="1 2">TBM-1</strain>
    </source>
</reference>
<sequence>MIFIDLDNKLPTDADLPADVRWTKADWSAWLAESERLVGELAKLDAARKVKERNEFIDKNSAHWGKLKPWLLALSGGKCWFTEAKDIASHLDVEHFRPKKVARNAHGPERDGYWWLAFDYMNFRIAGTVPNRKKGAWFPLRRGSPCSSYARPCEGDEVPHFLDPTNAHDVTLLAFDEEGKAVPAPGVSRWDAVRVRRTVERLKLTEHQALAEERRKVWQKTAKLLDKYQKALAKTTTSAAARQEVKAVACEITSLTKPESELSAVAKWCIRFSNQPALQRLIA</sequence>
<comment type="caution">
    <text evidence="1">The sequence shown here is derived from an EMBL/GenBank/DDBJ whole genome shotgun (WGS) entry which is preliminary data.</text>
</comment>
<keyword evidence="2" id="KW-1185">Reference proteome</keyword>
<dbReference type="AlphaFoldDB" id="A0A7C9TLA4"/>
<evidence type="ECO:0000313" key="2">
    <source>
        <dbReference type="Proteomes" id="UP000484255"/>
    </source>
</evidence>
<gene>
    <name evidence="1" type="ORF">G3A44_19495</name>
</gene>
<accession>A0A7C9TLA4</accession>
<organism evidence="1 2">
    <name type="scientific">Ideonella livida</name>
    <dbReference type="NCBI Taxonomy" id="2707176"/>
    <lineage>
        <taxon>Bacteria</taxon>
        <taxon>Pseudomonadati</taxon>
        <taxon>Pseudomonadota</taxon>
        <taxon>Betaproteobacteria</taxon>
        <taxon>Burkholderiales</taxon>
        <taxon>Sphaerotilaceae</taxon>
        <taxon>Ideonella</taxon>
    </lineage>
</organism>
<proteinExistence type="predicted"/>
<dbReference type="EMBL" id="JAAGOH010000034">
    <property type="protein sequence ID" value="NDY93380.1"/>
    <property type="molecule type" value="Genomic_DNA"/>
</dbReference>
<name>A0A7C9TLA4_9BURK</name>